<gene>
    <name evidence="2" type="ORF">HP555_01570</name>
</gene>
<protein>
    <submittedName>
        <fullName evidence="2">Uncharacterized protein</fullName>
    </submittedName>
</protein>
<accession>A0A7T6APF3</accession>
<evidence type="ECO:0000256" key="1">
    <source>
        <dbReference type="SAM" id="Phobius"/>
    </source>
</evidence>
<keyword evidence="1" id="KW-0472">Membrane</keyword>
<sequence>MNDEYEEPNGLLDDDPALDCILFEEMKRESTRPGNHPGCLGMVALFILPIAGIYFVAQLL</sequence>
<dbReference type="EMBL" id="CP054140">
    <property type="protein sequence ID" value="QQG64641.1"/>
    <property type="molecule type" value="Genomic_DNA"/>
</dbReference>
<keyword evidence="3" id="KW-1185">Reference proteome</keyword>
<reference evidence="2 3" key="1">
    <citation type="submission" date="2020-05" db="EMBL/GenBank/DDBJ databases">
        <title>Complete genome of Desulfobulbus oligotrophicus.</title>
        <authorList>
            <person name="Podar M."/>
        </authorList>
    </citation>
    <scope>NUCLEOTIDE SEQUENCE [LARGE SCALE GENOMIC DNA]</scope>
    <source>
        <strain evidence="2 3">Prop6</strain>
    </source>
</reference>
<keyword evidence="1" id="KW-0812">Transmembrane</keyword>
<keyword evidence="1" id="KW-1133">Transmembrane helix</keyword>
<proteinExistence type="predicted"/>
<evidence type="ECO:0000313" key="3">
    <source>
        <dbReference type="Proteomes" id="UP000596092"/>
    </source>
</evidence>
<dbReference type="RefSeq" id="WP_199263472.1">
    <property type="nucleotide sequence ID" value="NZ_CP054140.1"/>
</dbReference>
<dbReference type="Proteomes" id="UP000596092">
    <property type="component" value="Chromosome"/>
</dbReference>
<organism evidence="2 3">
    <name type="scientific">Desulfobulbus oligotrophicus</name>
    <dbReference type="NCBI Taxonomy" id="1909699"/>
    <lineage>
        <taxon>Bacteria</taxon>
        <taxon>Pseudomonadati</taxon>
        <taxon>Thermodesulfobacteriota</taxon>
        <taxon>Desulfobulbia</taxon>
        <taxon>Desulfobulbales</taxon>
        <taxon>Desulfobulbaceae</taxon>
        <taxon>Desulfobulbus</taxon>
    </lineage>
</organism>
<dbReference type="AlphaFoldDB" id="A0A7T6APF3"/>
<dbReference type="KEGG" id="dog:HP555_01570"/>
<feature type="transmembrane region" description="Helical" evidence="1">
    <location>
        <begin position="37"/>
        <end position="57"/>
    </location>
</feature>
<name>A0A7T6APF3_9BACT</name>
<evidence type="ECO:0000313" key="2">
    <source>
        <dbReference type="EMBL" id="QQG64641.1"/>
    </source>
</evidence>